<name>A0A1X9RQ63_9CHLO</name>
<feature type="domain" description="Reverse transcriptase N-terminal" evidence="2">
    <location>
        <begin position="13"/>
        <end position="60"/>
    </location>
</feature>
<keyword evidence="3" id="KW-0934">Plastid</keyword>
<dbReference type="AlphaFoldDB" id="A0A1X9RQ63"/>
<reference evidence="3" key="1">
    <citation type="journal article" date="2017" name="J. Phycol.">
        <title>Phylogenetic position of the coral symbiont Ostreobium (Ulvophyceae) inferred from chloroplast genome data.</title>
        <authorList>
            <person name="Verbruggen H."/>
            <person name="Marcelino V.R."/>
            <person name="Guiry M.D."/>
            <person name="Cremen M.C."/>
            <person name="Jackson C.J."/>
        </authorList>
    </citation>
    <scope>NUCLEOTIDE SEQUENCE</scope>
</reference>
<proteinExistence type="predicted"/>
<gene>
    <name evidence="3" type="primary">orf470</name>
</gene>
<geneLocation type="chloroplast" evidence="3"/>
<accession>A0A1X9RQ63</accession>
<evidence type="ECO:0000313" key="3">
    <source>
        <dbReference type="EMBL" id="ARQ82307.1"/>
    </source>
</evidence>
<keyword evidence="3" id="KW-0150">Chloroplast</keyword>
<dbReference type="EMBL" id="KY509315">
    <property type="protein sequence ID" value="ARQ82307.1"/>
    <property type="molecule type" value="Genomic_DNA"/>
</dbReference>
<feature type="domain" description="Group II intron maturase-specific" evidence="1">
    <location>
        <begin position="322"/>
        <end position="400"/>
    </location>
</feature>
<evidence type="ECO:0000259" key="1">
    <source>
        <dbReference type="Pfam" id="PF08388"/>
    </source>
</evidence>
<evidence type="ECO:0008006" key="4">
    <source>
        <dbReference type="Google" id="ProtNLM"/>
    </source>
</evidence>
<dbReference type="Pfam" id="PF13655">
    <property type="entry name" value="RVT_N"/>
    <property type="match status" value="1"/>
</dbReference>
<organism evidence="3">
    <name type="scientific">Ostreobium sp. HV05007a</name>
    <dbReference type="NCBI Taxonomy" id="1979228"/>
    <lineage>
        <taxon>Eukaryota</taxon>
        <taxon>Viridiplantae</taxon>
        <taxon>Chlorophyta</taxon>
        <taxon>core chlorophytes</taxon>
        <taxon>Ulvophyceae</taxon>
        <taxon>TCBD clade</taxon>
        <taxon>Bryopsidales</taxon>
        <taxon>Ostreobineae</taxon>
        <taxon>Ostreobiaceae</taxon>
        <taxon>Ostreobium</taxon>
    </lineage>
</organism>
<evidence type="ECO:0000259" key="2">
    <source>
        <dbReference type="Pfam" id="PF13655"/>
    </source>
</evidence>
<dbReference type="Pfam" id="PF08388">
    <property type="entry name" value="GIIM"/>
    <property type="match status" value="1"/>
</dbReference>
<dbReference type="InterPro" id="IPR025960">
    <property type="entry name" value="RVT_N"/>
</dbReference>
<protein>
    <recommendedName>
        <fullName evidence="4">Group II intron maturase-specific domain-containing protein</fullName>
    </recommendedName>
</protein>
<dbReference type="InterPro" id="IPR013597">
    <property type="entry name" value="Mat_intron_G2"/>
</dbReference>
<sequence length="457" mass="56015">MTSLIRINYKNQKTINWLNAQNRLFKIQHRIVSQLEKKNFRNVRNLQRLLLKSLSAKLITSQNILKLEYSKDFTLYQVSNKQRFPQLLNLTNYIQFDSNIELKGDKKYFNFLKILWIFALIPIHETYSNSFYYNFRLYRDHTDFLKGFLINLKSSSNNNWLLIIKPNGFLNRKNKRWLIQNLLIEKKFLFNFFRQIKFANNFAKEYKYKQEFIETKKISFQKIIKNFSLHGFTLFQKNNFSKSNHISIIFYNNLILVPSSSSNHIILLYRYIFKFLKNRGLSIKKNRIWVLNLQKGFNFLGFFFKKQKKNNINITISRQNIQSHKIELKKFLKSNRALSIDKVIYQLNRKIYNWQLYYSYASNLKKTWSEMNYYLFWRIWQWSKKKHKNKGSKWIYKRYWSQKKDSKWVFHFNNQYLRSYNFKKQKIIHLQASINACKLKNVKNIQQICLQKYNNFV</sequence>